<dbReference type="AlphaFoldDB" id="A0A6J6H3Y4"/>
<reference evidence="1" key="1">
    <citation type="submission" date="2020-05" db="EMBL/GenBank/DDBJ databases">
        <authorList>
            <person name="Chiriac C."/>
            <person name="Salcher M."/>
            <person name="Ghai R."/>
            <person name="Kavagutti S V."/>
        </authorList>
    </citation>
    <scope>NUCLEOTIDE SEQUENCE</scope>
</reference>
<dbReference type="EMBL" id="CAEZUO010000046">
    <property type="protein sequence ID" value="CAB4607786.1"/>
    <property type="molecule type" value="Genomic_DNA"/>
</dbReference>
<proteinExistence type="predicted"/>
<sequence length="65" mass="7421">MSRDASCVARGLHDSTPFGDRSRFFASNVGNAESPTHGELRQRVLLYEWRHDLDGHLKELCVEHL</sequence>
<name>A0A6J6H3Y4_9ZZZZ</name>
<organism evidence="1">
    <name type="scientific">freshwater metagenome</name>
    <dbReference type="NCBI Taxonomy" id="449393"/>
    <lineage>
        <taxon>unclassified sequences</taxon>
        <taxon>metagenomes</taxon>
        <taxon>ecological metagenomes</taxon>
    </lineage>
</organism>
<protein>
    <submittedName>
        <fullName evidence="1">Unannotated protein</fullName>
    </submittedName>
</protein>
<accession>A0A6J6H3Y4</accession>
<evidence type="ECO:0000313" key="1">
    <source>
        <dbReference type="EMBL" id="CAB4607786.1"/>
    </source>
</evidence>
<gene>
    <name evidence="1" type="ORF">UFOPK1827_01069</name>
</gene>